<protein>
    <submittedName>
        <fullName evidence="1">Uncharacterized protein</fullName>
    </submittedName>
</protein>
<proteinExistence type="predicted"/>
<dbReference type="AlphaFoldDB" id="A0A5J5BFE2"/>
<gene>
    <name evidence="1" type="ORF">F0562_025417</name>
</gene>
<dbReference type="EMBL" id="CM018036">
    <property type="protein sequence ID" value="KAA8541454.1"/>
    <property type="molecule type" value="Genomic_DNA"/>
</dbReference>
<organism evidence="1 2">
    <name type="scientific">Nyssa sinensis</name>
    <dbReference type="NCBI Taxonomy" id="561372"/>
    <lineage>
        <taxon>Eukaryota</taxon>
        <taxon>Viridiplantae</taxon>
        <taxon>Streptophyta</taxon>
        <taxon>Embryophyta</taxon>
        <taxon>Tracheophyta</taxon>
        <taxon>Spermatophyta</taxon>
        <taxon>Magnoliopsida</taxon>
        <taxon>eudicotyledons</taxon>
        <taxon>Gunneridae</taxon>
        <taxon>Pentapetalae</taxon>
        <taxon>asterids</taxon>
        <taxon>Cornales</taxon>
        <taxon>Nyssaceae</taxon>
        <taxon>Nyssa</taxon>
    </lineage>
</organism>
<reference evidence="1 2" key="1">
    <citation type="submission" date="2019-09" db="EMBL/GenBank/DDBJ databases">
        <title>A chromosome-level genome assembly of the Chinese tupelo Nyssa sinensis.</title>
        <authorList>
            <person name="Yang X."/>
            <person name="Kang M."/>
            <person name="Yang Y."/>
            <person name="Xiong H."/>
            <person name="Wang M."/>
            <person name="Zhang Z."/>
            <person name="Wang Z."/>
            <person name="Wu H."/>
            <person name="Ma T."/>
            <person name="Liu J."/>
            <person name="Xi Z."/>
        </authorList>
    </citation>
    <scope>NUCLEOTIDE SEQUENCE [LARGE SCALE GENOMIC DNA]</scope>
    <source>
        <strain evidence="1">J267</strain>
        <tissue evidence="1">Leaf</tissue>
    </source>
</reference>
<evidence type="ECO:0000313" key="2">
    <source>
        <dbReference type="Proteomes" id="UP000325577"/>
    </source>
</evidence>
<sequence length="237" mass="24901">MEAQGLAESVSASVLKANISNVHGRHDLSALLLESQFDDISEGVDGDAREDASIHDTYSAHSWANCAEEGEFIPQVALDLEADKGLSYTTVRGGHSIGEEEYPLGNQGEAMRAVLDMTATKSGFLDPICGSKGLSIQAKNGENPLGNSWIHGREGGPSIGMQKAESAVGAATFCPTMGGISGGAKEERPLDNSGNQGDGVGAIQDLLIATKQYRFRSKMCQQGTVLFGRKWGKNGAA</sequence>
<dbReference type="Proteomes" id="UP000325577">
    <property type="component" value="Linkage Group LG13"/>
</dbReference>
<evidence type="ECO:0000313" key="1">
    <source>
        <dbReference type="EMBL" id="KAA8541454.1"/>
    </source>
</evidence>
<keyword evidence="2" id="KW-1185">Reference proteome</keyword>
<accession>A0A5J5BFE2</accession>
<name>A0A5J5BFE2_9ASTE</name>